<name>A0A4P7NSG1_PYROR</name>
<dbReference type="AlphaFoldDB" id="A0A4P7NSG1"/>
<dbReference type="OMA" id="HTKKVAP"/>
<gene>
    <name evidence="2" type="ORF">PoMZ_12353</name>
</gene>
<feature type="compositionally biased region" description="Basic and acidic residues" evidence="1">
    <location>
        <begin position="1"/>
        <end position="21"/>
    </location>
</feature>
<reference evidence="2 3" key="1">
    <citation type="journal article" date="2019" name="Mol. Biol. Evol.">
        <title>Blast fungal genomes show frequent chromosomal changes, gene gains and losses, and effector gene turnover.</title>
        <authorList>
            <person name="Gomez Luciano L.B."/>
            <person name="Jason Tsai I."/>
            <person name="Chuma I."/>
            <person name="Tosa Y."/>
            <person name="Chen Y.H."/>
            <person name="Li J.Y."/>
            <person name="Li M.Y."/>
            <person name="Jade Lu M.Y."/>
            <person name="Nakayashiki H."/>
            <person name="Li W.H."/>
        </authorList>
    </citation>
    <scope>NUCLEOTIDE SEQUENCE [LARGE SCALE GENOMIC DNA]</scope>
    <source>
        <strain evidence="2">MZ5-1-6</strain>
    </source>
</reference>
<feature type="compositionally biased region" description="Gly residues" evidence="1">
    <location>
        <begin position="67"/>
        <end position="76"/>
    </location>
</feature>
<organism evidence="2 3">
    <name type="scientific">Pyricularia oryzae</name>
    <name type="common">Rice blast fungus</name>
    <name type="synonym">Magnaporthe oryzae</name>
    <dbReference type="NCBI Taxonomy" id="318829"/>
    <lineage>
        <taxon>Eukaryota</taxon>
        <taxon>Fungi</taxon>
        <taxon>Dikarya</taxon>
        <taxon>Ascomycota</taxon>
        <taxon>Pezizomycotina</taxon>
        <taxon>Sordariomycetes</taxon>
        <taxon>Sordariomycetidae</taxon>
        <taxon>Magnaporthales</taxon>
        <taxon>Pyriculariaceae</taxon>
        <taxon>Pyricularia</taxon>
    </lineage>
</organism>
<evidence type="ECO:0000256" key="1">
    <source>
        <dbReference type="SAM" id="MobiDB-lite"/>
    </source>
</evidence>
<feature type="region of interest" description="Disordered" evidence="1">
    <location>
        <begin position="1"/>
        <end position="76"/>
    </location>
</feature>
<evidence type="ECO:0000313" key="2">
    <source>
        <dbReference type="EMBL" id="QBZ65394.1"/>
    </source>
</evidence>
<sequence length="76" mass="7615">MPRDGSGRAHNDVEDKPEIAHGVDQPGSNVDRSNKAAAMPEGEKGMAIEGMNASGGSSQGLSRGPNVGQGKGASAK</sequence>
<protein>
    <submittedName>
        <fullName evidence="2">Uncharacterized protein</fullName>
    </submittedName>
</protein>
<proteinExistence type="predicted"/>
<evidence type="ECO:0000313" key="3">
    <source>
        <dbReference type="Proteomes" id="UP000294847"/>
    </source>
</evidence>
<dbReference type="Proteomes" id="UP000294847">
    <property type="component" value="Chromosome 7"/>
</dbReference>
<dbReference type="EMBL" id="CP034210">
    <property type="protein sequence ID" value="QBZ65394.1"/>
    <property type="molecule type" value="Genomic_DNA"/>
</dbReference>
<accession>A0A4P7NSG1</accession>
<dbReference type="VEuPathDB" id="FungiDB:M_BR32_EuGene_00123731"/>